<dbReference type="NCBIfam" id="TIGR02532">
    <property type="entry name" value="IV_pilin_GFxxxE"/>
    <property type="match status" value="1"/>
</dbReference>
<accession>A0ABU0JTT5</accession>
<dbReference type="InterPro" id="IPR012902">
    <property type="entry name" value="N_methyl_site"/>
</dbReference>
<evidence type="ECO:0000313" key="3">
    <source>
        <dbReference type="Proteomes" id="UP001224418"/>
    </source>
</evidence>
<keyword evidence="3" id="KW-1185">Reference proteome</keyword>
<evidence type="ECO:0000256" key="1">
    <source>
        <dbReference type="SAM" id="Phobius"/>
    </source>
</evidence>
<name>A0ABU0JTT5_HATLI</name>
<protein>
    <submittedName>
        <fullName evidence="2">Prepilin-type N-terminal cleavage/methylation domain-containing protein</fullName>
    </submittedName>
</protein>
<reference evidence="2 3" key="1">
    <citation type="submission" date="2023-07" db="EMBL/GenBank/DDBJ databases">
        <title>Genomic Encyclopedia of Type Strains, Phase IV (KMG-IV): sequencing the most valuable type-strain genomes for metagenomic binning, comparative biology and taxonomic classification.</title>
        <authorList>
            <person name="Goeker M."/>
        </authorList>
    </citation>
    <scope>NUCLEOTIDE SEQUENCE [LARGE SCALE GENOMIC DNA]</scope>
    <source>
        <strain evidence="2 3">DSM 1400</strain>
    </source>
</reference>
<organism evidence="2 3">
    <name type="scientific">Hathewaya limosa</name>
    <name type="common">Clostridium limosum</name>
    <dbReference type="NCBI Taxonomy" id="1536"/>
    <lineage>
        <taxon>Bacteria</taxon>
        <taxon>Bacillati</taxon>
        <taxon>Bacillota</taxon>
        <taxon>Clostridia</taxon>
        <taxon>Eubacteriales</taxon>
        <taxon>Clostridiaceae</taxon>
        <taxon>Hathewaya</taxon>
    </lineage>
</organism>
<dbReference type="Pfam" id="PF07963">
    <property type="entry name" value="N_methyl"/>
    <property type="match status" value="1"/>
</dbReference>
<dbReference type="RefSeq" id="WP_307355751.1">
    <property type="nucleotide sequence ID" value="NZ_BAAACJ010000001.1"/>
</dbReference>
<dbReference type="Proteomes" id="UP001224418">
    <property type="component" value="Unassembled WGS sequence"/>
</dbReference>
<proteinExistence type="predicted"/>
<keyword evidence="1" id="KW-0472">Membrane</keyword>
<feature type="transmembrane region" description="Helical" evidence="1">
    <location>
        <begin position="12"/>
        <end position="34"/>
    </location>
</feature>
<sequence length="183" mass="21989">MSIQIRGKSKNKGFTLIEVLVSISVFCILCFAVLNLNISNIKIREKSNGFKEANKFFEEIHGLSLYECEYDEFLKFINKEDYNDKKKWFYINKEELNIENIFNKKLQVLSEDFKGSYPYIKVKFEKENKLSEAQCIKIYCTYYYRQNKKIDYEFLRGKLNEKRIYTYRSVDFCNLGFVKYNNG</sequence>
<comment type="caution">
    <text evidence="2">The sequence shown here is derived from an EMBL/GenBank/DDBJ whole genome shotgun (WGS) entry which is preliminary data.</text>
</comment>
<dbReference type="EMBL" id="JAUSWN010000011">
    <property type="protein sequence ID" value="MDQ0479815.1"/>
    <property type="molecule type" value="Genomic_DNA"/>
</dbReference>
<keyword evidence="1" id="KW-1133">Transmembrane helix</keyword>
<gene>
    <name evidence="2" type="ORF">QOZ93_001557</name>
</gene>
<evidence type="ECO:0000313" key="2">
    <source>
        <dbReference type="EMBL" id="MDQ0479815.1"/>
    </source>
</evidence>
<keyword evidence="1" id="KW-0812">Transmembrane</keyword>